<feature type="region of interest" description="Disordered" evidence="2">
    <location>
        <begin position="197"/>
        <end position="297"/>
    </location>
</feature>
<accession>A0A1E4RW95</accession>
<keyword evidence="6" id="KW-1185">Reference proteome</keyword>
<name>A0A0H5C9Y3_CYBJN</name>
<evidence type="ECO:0000313" key="6">
    <source>
        <dbReference type="Proteomes" id="UP000094389"/>
    </source>
</evidence>
<feature type="compositionally biased region" description="Basic and acidic residues" evidence="2">
    <location>
        <begin position="211"/>
        <end position="242"/>
    </location>
</feature>
<dbReference type="Proteomes" id="UP000094389">
    <property type="component" value="Unassembled WGS sequence"/>
</dbReference>
<reference evidence="5" key="2">
    <citation type="journal article" date="2015" name="J. Biotechnol.">
        <title>The structure of the Cyberlindnera jadinii genome and its relation to Candida utilis analyzed by the occurrence of single nucleotide polymorphisms.</title>
        <authorList>
            <person name="Rupp O."/>
            <person name="Brinkrolf K."/>
            <person name="Buerth C."/>
            <person name="Kunigo M."/>
            <person name="Schneider J."/>
            <person name="Jaenicke S."/>
            <person name="Goesmann A."/>
            <person name="Puehler A."/>
            <person name="Jaeger K.-E."/>
            <person name="Ernst J.F."/>
        </authorList>
    </citation>
    <scope>NUCLEOTIDE SEQUENCE [LARGE SCALE GENOMIC DNA]</scope>
    <source>
        <strain evidence="5">ATCC 18201 / CBS 1600 / BCRC 20928 / JCM 3617 / NBRC 0987 / NRRL Y-1542</strain>
    </source>
</reference>
<dbReference type="EMBL" id="CDQK01000007">
    <property type="protein sequence ID" value="CEP25240.1"/>
    <property type="molecule type" value="Genomic_DNA"/>
</dbReference>
<dbReference type="Pfam" id="PF09184">
    <property type="entry name" value="PPP4R2"/>
    <property type="match status" value="1"/>
</dbReference>
<evidence type="ECO:0000256" key="2">
    <source>
        <dbReference type="SAM" id="MobiDB-lite"/>
    </source>
</evidence>
<evidence type="ECO:0000313" key="5">
    <source>
        <dbReference type="Proteomes" id="UP000038830"/>
    </source>
</evidence>
<dbReference type="InterPro" id="IPR015267">
    <property type="entry name" value="PPP4R2"/>
</dbReference>
<comment type="similarity">
    <text evidence="1">Belongs to the PPP4R2 family.</text>
</comment>
<dbReference type="GO" id="GO:0005634">
    <property type="term" value="C:nucleus"/>
    <property type="evidence" value="ECO:0007669"/>
    <property type="project" value="TreeGrafter"/>
</dbReference>
<evidence type="ECO:0000313" key="4">
    <source>
        <dbReference type="EMBL" id="ODV71516.1"/>
    </source>
</evidence>
<dbReference type="PANTHER" id="PTHR16487">
    <property type="entry name" value="PPP4R2-RELATED PROTEIN"/>
    <property type="match status" value="1"/>
</dbReference>
<evidence type="ECO:0000313" key="3">
    <source>
        <dbReference type="EMBL" id="CEP25240.1"/>
    </source>
</evidence>
<gene>
    <name evidence="3" type="ORF">BN1211_6262</name>
    <name evidence="4" type="ORF">CYBJADRAFT_186633</name>
</gene>
<dbReference type="AlphaFoldDB" id="A0A0H5C9Y3"/>
<sequence length="297" mass="32853">MSEVTADGAALMLLQDIIKEKRFVVKNSAVKWSDAVPLIQQRIDFVLDSIYGEPAAGLLASGSLGHDDTAHGVLCTLRSRIISNIEKRFVESPPFTVLRLAEVLLDPKETYSTALKFLRALYTITSVTSTHSTFPLDDATETEDTIANGTVVQQSLTGDDSQTVLLTKIDWLTQEDIEEVGSENYMVFEEQAELVVDDPDRDQDPELAGLKTEDDYKKRKVDGESHDQSTPEKKHKLSKEESTEPENGIALVEAIPDDHSTIVTQDDNVYTDHSEQPRTTSPEDNMDLDGIAGENSL</sequence>
<protein>
    <submittedName>
        <fullName evidence="3">Uncharacterized protein</fullName>
    </submittedName>
</protein>
<dbReference type="OrthoDB" id="341898at2759"/>
<organism evidence="3 5">
    <name type="scientific">Cyberlindnera jadinii (strain ATCC 18201 / CBS 1600 / BCRC 20928 / JCM 3617 / NBRC 0987 / NRRL Y-1542)</name>
    <name type="common">Torula yeast</name>
    <name type="synonym">Candida utilis</name>
    <dbReference type="NCBI Taxonomy" id="983966"/>
    <lineage>
        <taxon>Eukaryota</taxon>
        <taxon>Fungi</taxon>
        <taxon>Dikarya</taxon>
        <taxon>Ascomycota</taxon>
        <taxon>Saccharomycotina</taxon>
        <taxon>Saccharomycetes</taxon>
        <taxon>Phaffomycetales</taxon>
        <taxon>Phaffomycetaceae</taxon>
        <taxon>Cyberlindnera</taxon>
    </lineage>
</organism>
<dbReference type="Proteomes" id="UP000038830">
    <property type="component" value="Unassembled WGS sequence"/>
</dbReference>
<dbReference type="EMBL" id="KV453940">
    <property type="protein sequence ID" value="ODV71516.1"/>
    <property type="molecule type" value="Genomic_DNA"/>
</dbReference>
<dbReference type="STRING" id="983966.A0A0H5C9Y3"/>
<dbReference type="GO" id="GO:0030289">
    <property type="term" value="C:protein phosphatase 4 complex"/>
    <property type="evidence" value="ECO:0007669"/>
    <property type="project" value="InterPro"/>
</dbReference>
<dbReference type="PANTHER" id="PTHR16487:SF0">
    <property type="entry name" value="PROTEIN PHOSPHATASE 4 REGULATORY SUBUNIT 2-RELATED"/>
    <property type="match status" value="1"/>
</dbReference>
<proteinExistence type="inferred from homology"/>
<dbReference type="GeneID" id="30991623"/>
<accession>A0A0H5C9Y3</accession>
<dbReference type="GO" id="GO:0005737">
    <property type="term" value="C:cytoplasm"/>
    <property type="evidence" value="ECO:0007669"/>
    <property type="project" value="TreeGrafter"/>
</dbReference>
<evidence type="ECO:0000256" key="1">
    <source>
        <dbReference type="ARBA" id="ARBA00009207"/>
    </source>
</evidence>
<reference evidence="4 6" key="3">
    <citation type="journal article" date="2016" name="Proc. Natl. Acad. Sci. U.S.A.">
        <title>Comparative genomics of biotechnologically important yeasts.</title>
        <authorList>
            <person name="Riley R."/>
            <person name="Haridas S."/>
            <person name="Wolfe K.H."/>
            <person name="Lopes M.R."/>
            <person name="Hittinger C.T."/>
            <person name="Goeker M."/>
            <person name="Salamov A.A."/>
            <person name="Wisecaver J.H."/>
            <person name="Long T.M."/>
            <person name="Calvey C.H."/>
            <person name="Aerts A.L."/>
            <person name="Barry K.W."/>
            <person name="Choi C."/>
            <person name="Clum A."/>
            <person name="Coughlan A.Y."/>
            <person name="Deshpande S."/>
            <person name="Douglass A.P."/>
            <person name="Hanson S.J."/>
            <person name="Klenk H.-P."/>
            <person name="LaButti K.M."/>
            <person name="Lapidus A."/>
            <person name="Lindquist E.A."/>
            <person name="Lipzen A.M."/>
            <person name="Meier-Kolthoff J.P."/>
            <person name="Ohm R.A."/>
            <person name="Otillar R.P."/>
            <person name="Pangilinan J.L."/>
            <person name="Peng Y."/>
            <person name="Rokas A."/>
            <person name="Rosa C.A."/>
            <person name="Scheuner C."/>
            <person name="Sibirny A.A."/>
            <person name="Slot J.C."/>
            <person name="Stielow J.B."/>
            <person name="Sun H."/>
            <person name="Kurtzman C.P."/>
            <person name="Blackwell M."/>
            <person name="Grigoriev I.V."/>
            <person name="Jeffries T.W."/>
        </authorList>
    </citation>
    <scope>NUCLEOTIDE SEQUENCE [LARGE SCALE GENOMIC DNA]</scope>
    <source>
        <strain evidence="6">ATCC 18201 / CBS 1600 / BCRC 20928 / JCM 3617 / NBRC 0987 / NRRL Y-1542</strain>
        <strain evidence="4">NRRL Y-1542</strain>
    </source>
</reference>
<dbReference type="RefSeq" id="XP_020068555.1">
    <property type="nucleotide sequence ID" value="XM_020217227.1"/>
</dbReference>
<dbReference type="GO" id="GO:0019888">
    <property type="term" value="F:protein phosphatase regulator activity"/>
    <property type="evidence" value="ECO:0007669"/>
    <property type="project" value="InterPro"/>
</dbReference>
<reference evidence="3" key="1">
    <citation type="submission" date="2014-12" db="EMBL/GenBank/DDBJ databases">
        <authorList>
            <person name="Jaenicke S."/>
        </authorList>
    </citation>
    <scope>NUCLEOTIDE SEQUENCE [LARGE SCALE GENOMIC DNA]</scope>
    <source>
        <strain evidence="3">CBS1600</strain>
    </source>
</reference>